<dbReference type="Proteomes" id="UP000051966">
    <property type="component" value="Unassembled WGS sequence"/>
</dbReference>
<evidence type="ECO:0008006" key="3">
    <source>
        <dbReference type="Google" id="ProtNLM"/>
    </source>
</evidence>
<keyword evidence="2" id="KW-1185">Reference proteome</keyword>
<gene>
    <name evidence="1" type="ORF">FD41_GL000277</name>
</gene>
<organism evidence="1 2">
    <name type="scientific">Lentilactobacillus farraginis DSM 18382 = JCM 14108</name>
    <dbReference type="NCBI Taxonomy" id="1423743"/>
    <lineage>
        <taxon>Bacteria</taxon>
        <taxon>Bacillati</taxon>
        <taxon>Bacillota</taxon>
        <taxon>Bacilli</taxon>
        <taxon>Lactobacillales</taxon>
        <taxon>Lactobacillaceae</taxon>
        <taxon>Lentilactobacillus</taxon>
    </lineage>
</organism>
<protein>
    <recommendedName>
        <fullName evidence="3">YolD-like protein</fullName>
    </recommendedName>
</protein>
<dbReference type="AlphaFoldDB" id="A0A0R1VWD3"/>
<dbReference type="RefSeq" id="WP_056983909.1">
    <property type="nucleotide sequence ID" value="NZ_AZFY01000087.1"/>
</dbReference>
<accession>A0A0R1VWD3</accession>
<name>A0A0R1VWD3_9LACO</name>
<reference evidence="1 2" key="1">
    <citation type="journal article" date="2015" name="Genome Announc.">
        <title>Expanding the biotechnology potential of lactobacilli through comparative genomics of 213 strains and associated genera.</title>
        <authorList>
            <person name="Sun Z."/>
            <person name="Harris H.M."/>
            <person name="McCann A."/>
            <person name="Guo C."/>
            <person name="Argimon S."/>
            <person name="Zhang W."/>
            <person name="Yang X."/>
            <person name="Jeffery I.B."/>
            <person name="Cooney J.C."/>
            <person name="Kagawa T.F."/>
            <person name="Liu W."/>
            <person name="Song Y."/>
            <person name="Salvetti E."/>
            <person name="Wrobel A."/>
            <person name="Rasinkangas P."/>
            <person name="Parkhill J."/>
            <person name="Rea M.C."/>
            <person name="O'Sullivan O."/>
            <person name="Ritari J."/>
            <person name="Douillard F.P."/>
            <person name="Paul Ross R."/>
            <person name="Yang R."/>
            <person name="Briner A.E."/>
            <person name="Felis G.E."/>
            <person name="de Vos W.M."/>
            <person name="Barrangou R."/>
            <person name="Klaenhammer T.R."/>
            <person name="Caufield P.W."/>
            <person name="Cui Y."/>
            <person name="Zhang H."/>
            <person name="O'Toole P.W."/>
        </authorList>
    </citation>
    <scope>NUCLEOTIDE SEQUENCE [LARGE SCALE GENOMIC DNA]</scope>
    <source>
        <strain evidence="1 2">DSM 18382</strain>
    </source>
</reference>
<dbReference type="PATRIC" id="fig|1423743.5.peg.292"/>
<proteinExistence type="predicted"/>
<comment type="caution">
    <text evidence="1">The sequence shown here is derived from an EMBL/GenBank/DDBJ whole genome shotgun (WGS) entry which is preliminary data.</text>
</comment>
<dbReference type="OrthoDB" id="2329016at2"/>
<evidence type="ECO:0000313" key="2">
    <source>
        <dbReference type="Proteomes" id="UP000051966"/>
    </source>
</evidence>
<evidence type="ECO:0000313" key="1">
    <source>
        <dbReference type="EMBL" id="KRM08203.1"/>
    </source>
</evidence>
<sequence>MDKTMTAGILNEAVNAMRRGRMVHLEVSRQLKDSRGTIGYITGIRDDQLTFTDMLNQSRFIKLSAIEKIDFVMK</sequence>
<dbReference type="EMBL" id="AZFY01000087">
    <property type="protein sequence ID" value="KRM08203.1"/>
    <property type="molecule type" value="Genomic_DNA"/>
</dbReference>